<organism evidence="4 5">
    <name type="scientific">Sphingobium cloacae</name>
    <dbReference type="NCBI Taxonomy" id="120107"/>
    <lineage>
        <taxon>Bacteria</taxon>
        <taxon>Pseudomonadati</taxon>
        <taxon>Pseudomonadota</taxon>
        <taxon>Alphaproteobacteria</taxon>
        <taxon>Sphingomonadales</taxon>
        <taxon>Sphingomonadaceae</taxon>
        <taxon>Sphingobium</taxon>
    </lineage>
</organism>
<accession>A0A1E1F183</accession>
<comment type="similarity">
    <text evidence="1 2">Belongs to the outer membrane factor (OMF) (TC 1.B.17) family.</text>
</comment>
<feature type="region of interest" description="Disordered" evidence="3">
    <location>
        <begin position="142"/>
        <end position="165"/>
    </location>
</feature>
<keyword evidence="2" id="KW-0812">Transmembrane</keyword>
<name>A0A1E1F183_9SPHN</name>
<keyword evidence="2" id="KW-0449">Lipoprotein</keyword>
<evidence type="ECO:0000256" key="3">
    <source>
        <dbReference type="SAM" id="MobiDB-lite"/>
    </source>
</evidence>
<dbReference type="Gene3D" id="2.20.200.10">
    <property type="entry name" value="Outer membrane efflux proteins (OEP)"/>
    <property type="match status" value="1"/>
</dbReference>
<dbReference type="SUPFAM" id="SSF56954">
    <property type="entry name" value="Outer membrane efflux proteins (OEP)"/>
    <property type="match status" value="1"/>
</dbReference>
<dbReference type="AlphaFoldDB" id="A0A1E1F183"/>
<dbReference type="EMBL" id="AP017655">
    <property type="protein sequence ID" value="BAV64277.1"/>
    <property type="molecule type" value="Genomic_DNA"/>
</dbReference>
<keyword evidence="2" id="KW-1134">Transmembrane beta strand</keyword>
<feature type="compositionally biased region" description="Polar residues" evidence="3">
    <location>
        <begin position="142"/>
        <end position="153"/>
    </location>
</feature>
<dbReference type="Pfam" id="PF02321">
    <property type="entry name" value="OEP"/>
    <property type="match status" value="2"/>
</dbReference>
<dbReference type="GO" id="GO:0005886">
    <property type="term" value="C:plasma membrane"/>
    <property type="evidence" value="ECO:0007669"/>
    <property type="project" value="UniProtKB-SubCell"/>
</dbReference>
<keyword evidence="2" id="KW-0564">Palmitate</keyword>
<gene>
    <name evidence="4" type="ORF">SCLO_1012370</name>
</gene>
<dbReference type="NCBIfam" id="TIGR01845">
    <property type="entry name" value="outer_NodT"/>
    <property type="match status" value="1"/>
</dbReference>
<dbReference type="InterPro" id="IPR003423">
    <property type="entry name" value="OMP_efflux"/>
</dbReference>
<evidence type="ECO:0000256" key="2">
    <source>
        <dbReference type="RuleBase" id="RU362097"/>
    </source>
</evidence>
<reference evidence="4 5" key="1">
    <citation type="submission" date="2016-10" db="EMBL/GenBank/DDBJ databases">
        <title>Complete Genome Sequence of the Nonylphenol-Degrading Bacterium Sphingobium cloacae JCM 10874T.</title>
        <authorList>
            <person name="Ootsuka M."/>
            <person name="Nishizawa T."/>
            <person name="Ohta H."/>
        </authorList>
    </citation>
    <scope>NUCLEOTIDE SEQUENCE [LARGE SCALE GENOMIC DNA]</scope>
    <source>
        <strain evidence="4 5">JCM 10874</strain>
    </source>
</reference>
<protein>
    <submittedName>
        <fullName evidence="4">RND transporter</fullName>
    </submittedName>
</protein>
<proteinExistence type="inferred from homology"/>
<dbReference type="Gene3D" id="1.20.1600.10">
    <property type="entry name" value="Outer membrane efflux proteins (OEP)"/>
    <property type="match status" value="1"/>
</dbReference>
<dbReference type="GO" id="GO:0015562">
    <property type="term" value="F:efflux transmembrane transporter activity"/>
    <property type="evidence" value="ECO:0007669"/>
    <property type="project" value="InterPro"/>
</dbReference>
<sequence>MPLRHRRDFGSYFNERLDIAPGRLSAVPLTMTECKEKVRYRIAWISGTALLLTACAAGPDYRPPQTTALGVPPAYSQGASVPLSEADLANWWTRLNDPALSHLIDQAIASNLDIVQAQARLRQARESLRQANASFLPQVNASGSGGRNYSSQDAGGRLDSSGNPIGGAGGNWSSSYSLRANASWQIDLFGELSRSAEAARADLAASGYDLANVRMTIISELVTNYVQARLAQAQLQVARETQTVQQDNYDIANWRLQAGLVSSLDEQQAKAQLAQTRASIPQLETSLKGSLNRIAVLTGQAPGEATRTLETPVPIPAAATQIATGIPADTLRQRPDVRSAERALAAATARIGVAQAQLYPSLGISGNIGTTSNAFKDLFDLVTGGVFANVAQVIFDGGRLSSQVRSQKAAADGAFAFYKQSVLTALEDVENAMAALASAQARKAEFQTAFEASNNAATMARSQYQSGLIDFQTLSNSESTLLNARNSLASAQADEILAIAQLYNALGGGWQNMENRPNEQ</sequence>
<dbReference type="KEGG" id="sclo:SCLO_1012370"/>
<evidence type="ECO:0000256" key="1">
    <source>
        <dbReference type="ARBA" id="ARBA00007613"/>
    </source>
</evidence>
<keyword evidence="2" id="KW-0472">Membrane</keyword>
<dbReference type="PANTHER" id="PTHR30203:SF25">
    <property type="entry name" value="OUTER MEMBRANE PROTEIN-RELATED"/>
    <property type="match status" value="1"/>
</dbReference>
<comment type="subcellular location">
    <subcellularLocation>
        <location evidence="2">Cell membrane</location>
        <topology evidence="2">Lipid-anchor</topology>
    </subcellularLocation>
</comment>
<dbReference type="Proteomes" id="UP000218272">
    <property type="component" value="Chromosome SCLO_1"/>
</dbReference>
<dbReference type="PANTHER" id="PTHR30203">
    <property type="entry name" value="OUTER MEMBRANE CATION EFFLUX PROTEIN"/>
    <property type="match status" value="1"/>
</dbReference>
<keyword evidence="5" id="KW-1185">Reference proteome</keyword>
<evidence type="ECO:0000313" key="5">
    <source>
        <dbReference type="Proteomes" id="UP000218272"/>
    </source>
</evidence>
<dbReference type="InterPro" id="IPR010131">
    <property type="entry name" value="MdtP/NodT-like"/>
</dbReference>
<evidence type="ECO:0000313" key="4">
    <source>
        <dbReference type="EMBL" id="BAV64277.1"/>
    </source>
</evidence>